<keyword evidence="3" id="KW-1185">Reference proteome</keyword>
<evidence type="ECO:0000313" key="3">
    <source>
        <dbReference type="Proteomes" id="UP001458880"/>
    </source>
</evidence>
<protein>
    <submittedName>
        <fullName evidence="2">NADH dehydrogenase 1 beta subcomplex subunit 2</fullName>
    </submittedName>
</protein>
<dbReference type="EMBL" id="JASPKY010000101">
    <property type="protein sequence ID" value="KAK9737347.1"/>
    <property type="molecule type" value="Genomic_DNA"/>
</dbReference>
<dbReference type="AlphaFoldDB" id="A0AAW1LSM7"/>
<dbReference type="GO" id="GO:0045271">
    <property type="term" value="C:respiratory chain complex I"/>
    <property type="evidence" value="ECO:0007669"/>
    <property type="project" value="InterPro"/>
</dbReference>
<sequence>MGTMWHLFTEYQHVTGEWEYSNASKWADEKLGIPPDDFEANSHDEADVASAVAVKCEVPRKANVEPKEPEREPEETEGGEKRTLFNIDFHLHHSQF</sequence>
<name>A0AAW1LSM7_POPJA</name>
<feature type="compositionally biased region" description="Basic and acidic residues" evidence="1">
    <location>
        <begin position="60"/>
        <end position="70"/>
    </location>
</feature>
<evidence type="ECO:0000313" key="2">
    <source>
        <dbReference type="EMBL" id="KAK9737347.1"/>
    </source>
</evidence>
<comment type="caution">
    <text evidence="2">The sequence shown here is derived from an EMBL/GenBank/DDBJ whole genome shotgun (WGS) entry which is preliminary data.</text>
</comment>
<dbReference type="GO" id="GO:0005743">
    <property type="term" value="C:mitochondrial inner membrane"/>
    <property type="evidence" value="ECO:0007669"/>
    <property type="project" value="InterPro"/>
</dbReference>
<proteinExistence type="predicted"/>
<organism evidence="2 3">
    <name type="scientific">Popillia japonica</name>
    <name type="common">Japanese beetle</name>
    <dbReference type="NCBI Taxonomy" id="7064"/>
    <lineage>
        <taxon>Eukaryota</taxon>
        <taxon>Metazoa</taxon>
        <taxon>Ecdysozoa</taxon>
        <taxon>Arthropoda</taxon>
        <taxon>Hexapoda</taxon>
        <taxon>Insecta</taxon>
        <taxon>Pterygota</taxon>
        <taxon>Neoptera</taxon>
        <taxon>Endopterygota</taxon>
        <taxon>Coleoptera</taxon>
        <taxon>Polyphaga</taxon>
        <taxon>Scarabaeiformia</taxon>
        <taxon>Scarabaeidae</taxon>
        <taxon>Rutelinae</taxon>
        <taxon>Popillia</taxon>
    </lineage>
</organism>
<accession>A0AAW1LSM7</accession>
<reference evidence="2 3" key="1">
    <citation type="journal article" date="2024" name="BMC Genomics">
        <title>De novo assembly and annotation of Popillia japonica's genome with initial clues to its potential as an invasive pest.</title>
        <authorList>
            <person name="Cucini C."/>
            <person name="Boschi S."/>
            <person name="Funari R."/>
            <person name="Cardaioli E."/>
            <person name="Iannotti N."/>
            <person name="Marturano G."/>
            <person name="Paoli F."/>
            <person name="Bruttini M."/>
            <person name="Carapelli A."/>
            <person name="Frati F."/>
            <person name="Nardi F."/>
        </authorList>
    </citation>
    <scope>NUCLEOTIDE SEQUENCE [LARGE SCALE GENOMIC DNA]</scope>
    <source>
        <strain evidence="2">DMR45628</strain>
    </source>
</reference>
<dbReference type="Proteomes" id="UP001458880">
    <property type="component" value="Unassembled WGS sequence"/>
</dbReference>
<gene>
    <name evidence="2" type="ORF">QE152_g10817</name>
</gene>
<dbReference type="InterPro" id="IPR026627">
    <property type="entry name" value="NDUFB2_animal"/>
</dbReference>
<dbReference type="Pfam" id="PF14813">
    <property type="entry name" value="NADH_B2"/>
    <property type="match status" value="1"/>
</dbReference>
<evidence type="ECO:0000256" key="1">
    <source>
        <dbReference type="SAM" id="MobiDB-lite"/>
    </source>
</evidence>
<feature type="region of interest" description="Disordered" evidence="1">
    <location>
        <begin position="60"/>
        <end position="84"/>
    </location>
</feature>